<dbReference type="PANTHER" id="PTHR44858:SF1">
    <property type="entry name" value="UDP-N-ACETYLGLUCOSAMINE--PEPTIDE N-ACETYLGLUCOSAMINYLTRANSFERASE SPINDLY-RELATED"/>
    <property type="match status" value="1"/>
</dbReference>
<dbReference type="SUPFAM" id="SSF48439">
    <property type="entry name" value="Protein prenylyltransferase"/>
    <property type="match status" value="1"/>
</dbReference>
<dbReference type="RefSeq" id="WP_145454339.1">
    <property type="nucleotide sequence ID" value="NZ_CP036317.1"/>
</dbReference>
<keyword evidence="4" id="KW-0732">Signal</keyword>
<feature type="signal peptide" evidence="4">
    <location>
        <begin position="1"/>
        <end position="31"/>
    </location>
</feature>
<feature type="repeat" description="TPR" evidence="3">
    <location>
        <begin position="213"/>
        <end position="246"/>
    </location>
</feature>
<evidence type="ECO:0000256" key="4">
    <source>
        <dbReference type="SAM" id="SignalP"/>
    </source>
</evidence>
<evidence type="ECO:0000256" key="1">
    <source>
        <dbReference type="ARBA" id="ARBA00022737"/>
    </source>
</evidence>
<proteinExistence type="predicted"/>
<protein>
    <submittedName>
        <fullName evidence="5">Lipoprotein NlpI</fullName>
    </submittedName>
</protein>
<dbReference type="AlphaFoldDB" id="A0A518FJA1"/>
<dbReference type="Gene3D" id="1.25.40.10">
    <property type="entry name" value="Tetratricopeptide repeat domain"/>
    <property type="match status" value="2"/>
</dbReference>
<feature type="repeat" description="TPR" evidence="3">
    <location>
        <begin position="179"/>
        <end position="212"/>
    </location>
</feature>
<dbReference type="EMBL" id="CP036317">
    <property type="protein sequence ID" value="QDV16431.1"/>
    <property type="molecule type" value="Genomic_DNA"/>
</dbReference>
<dbReference type="Pfam" id="PF13371">
    <property type="entry name" value="TPR_9"/>
    <property type="match status" value="1"/>
</dbReference>
<reference evidence="5 6" key="1">
    <citation type="submission" date="2019-02" db="EMBL/GenBank/DDBJ databases">
        <title>Deep-cultivation of Planctomycetes and their phenomic and genomic characterization uncovers novel biology.</title>
        <authorList>
            <person name="Wiegand S."/>
            <person name="Jogler M."/>
            <person name="Boedeker C."/>
            <person name="Pinto D."/>
            <person name="Vollmers J."/>
            <person name="Rivas-Marin E."/>
            <person name="Kohn T."/>
            <person name="Peeters S.H."/>
            <person name="Heuer A."/>
            <person name="Rast P."/>
            <person name="Oberbeckmann S."/>
            <person name="Bunk B."/>
            <person name="Jeske O."/>
            <person name="Meyerdierks A."/>
            <person name="Storesund J.E."/>
            <person name="Kallscheuer N."/>
            <person name="Luecker S."/>
            <person name="Lage O.M."/>
            <person name="Pohl T."/>
            <person name="Merkel B.J."/>
            <person name="Hornburger P."/>
            <person name="Mueller R.-W."/>
            <person name="Bruemmer F."/>
            <person name="Labrenz M."/>
            <person name="Spormann A.M."/>
            <person name="Op den Camp H."/>
            <person name="Overmann J."/>
            <person name="Amann R."/>
            <person name="Jetten M.S.M."/>
            <person name="Mascher T."/>
            <person name="Medema M.H."/>
            <person name="Devos D.P."/>
            <person name="Kaster A.-K."/>
            <person name="Ovreas L."/>
            <person name="Rohde M."/>
            <person name="Galperin M.Y."/>
            <person name="Jogler C."/>
        </authorList>
    </citation>
    <scope>NUCLEOTIDE SEQUENCE [LARGE SCALE GENOMIC DNA]</scope>
    <source>
        <strain evidence="5 6">Pan153</strain>
    </source>
</reference>
<dbReference type="InterPro" id="IPR050498">
    <property type="entry name" value="Ycf3"/>
</dbReference>
<dbReference type="OrthoDB" id="229305at2"/>
<dbReference type="InterPro" id="IPR011990">
    <property type="entry name" value="TPR-like_helical_dom_sf"/>
</dbReference>
<dbReference type="SMART" id="SM00028">
    <property type="entry name" value="TPR"/>
    <property type="match status" value="6"/>
</dbReference>
<name>A0A518FJA1_9PLAN</name>
<dbReference type="Pfam" id="PF13181">
    <property type="entry name" value="TPR_8"/>
    <property type="match status" value="1"/>
</dbReference>
<evidence type="ECO:0000256" key="3">
    <source>
        <dbReference type="PROSITE-ProRule" id="PRU00339"/>
    </source>
</evidence>
<dbReference type="PANTHER" id="PTHR44858">
    <property type="entry name" value="TETRATRICOPEPTIDE REPEAT PROTEIN 6"/>
    <property type="match status" value="1"/>
</dbReference>
<gene>
    <name evidence="5" type="ORF">Pan153_10600</name>
</gene>
<evidence type="ECO:0000313" key="5">
    <source>
        <dbReference type="EMBL" id="QDV16431.1"/>
    </source>
</evidence>
<feature type="chain" id="PRO_5022066623" evidence="4">
    <location>
        <begin position="32"/>
        <end position="378"/>
    </location>
</feature>
<feature type="repeat" description="TPR" evidence="3">
    <location>
        <begin position="247"/>
        <end position="280"/>
    </location>
</feature>
<dbReference type="PROSITE" id="PS50005">
    <property type="entry name" value="TPR"/>
    <property type="match status" value="4"/>
</dbReference>
<accession>A0A518FJA1</accession>
<dbReference type="InterPro" id="IPR019734">
    <property type="entry name" value="TPR_rpt"/>
</dbReference>
<evidence type="ECO:0000313" key="6">
    <source>
        <dbReference type="Proteomes" id="UP000320839"/>
    </source>
</evidence>
<evidence type="ECO:0000256" key="2">
    <source>
        <dbReference type="ARBA" id="ARBA00022803"/>
    </source>
</evidence>
<feature type="repeat" description="TPR" evidence="3">
    <location>
        <begin position="111"/>
        <end position="144"/>
    </location>
</feature>
<dbReference type="Proteomes" id="UP000320839">
    <property type="component" value="Chromosome"/>
</dbReference>
<organism evidence="5 6">
    <name type="scientific">Gimesia panareensis</name>
    <dbReference type="NCBI Taxonomy" id="2527978"/>
    <lineage>
        <taxon>Bacteria</taxon>
        <taxon>Pseudomonadati</taxon>
        <taxon>Planctomycetota</taxon>
        <taxon>Planctomycetia</taxon>
        <taxon>Planctomycetales</taxon>
        <taxon>Planctomycetaceae</taxon>
        <taxon>Gimesia</taxon>
    </lineage>
</organism>
<keyword evidence="2 3" id="KW-0802">TPR repeat</keyword>
<keyword evidence="1" id="KW-0677">Repeat</keyword>
<keyword evidence="5" id="KW-0449">Lipoprotein</keyword>
<sequence length="378" mass="42624" precursor="true">MSTYLTTITGSRACQLLILGSMLFCTGTSKAADNQKLAPHTRIVTAREADLKTGAGIKQKLNPGEVVLVTEKNQEWLWVPLLGGWVRESDVRIPKDLVTYLDKAINEKPTVERYQLRAIARQELKQYEAALADVEAALKLNPDNAHLYINRASIRRLQQESRLALEDLNHAIELSPHSEHAYQLRGMLYLEDHQPQYAIRDFDQAVKLNPRSVNALNARGIAHLEQGKQDLALKDFDQAIKINNFVSQVFCNRAGVWQEMKQYGSAIKDYQRASELNPLSPIVHNDLAWLYATCEDPDHLNPEAAILHAKQACELTNNRDANMLDTLATAYLKNEQVAQAVKTLEIAIQNAAPANKSELQKKLAIYKKRLEIVQDQQD</sequence>